<dbReference type="AlphaFoldDB" id="A0A0E0G5E9"/>
<proteinExistence type="predicted"/>
<feature type="coiled-coil region" evidence="1">
    <location>
        <begin position="114"/>
        <end position="141"/>
    </location>
</feature>
<evidence type="ECO:0000256" key="2">
    <source>
        <dbReference type="SAM" id="MobiDB-lite"/>
    </source>
</evidence>
<protein>
    <submittedName>
        <fullName evidence="3">Uncharacterized protein</fullName>
    </submittedName>
</protein>
<keyword evidence="4" id="KW-1185">Reference proteome</keyword>
<dbReference type="OMA" id="RCWAMAS"/>
<dbReference type="STRING" id="4536.A0A0E0G5E9"/>
<evidence type="ECO:0000256" key="1">
    <source>
        <dbReference type="SAM" id="Coils"/>
    </source>
</evidence>
<name>A0A0E0G5E9_ORYNI</name>
<dbReference type="HOGENOM" id="CLU_1549965_0_0_1"/>
<feature type="compositionally biased region" description="Basic residues" evidence="2">
    <location>
        <begin position="19"/>
        <end position="28"/>
    </location>
</feature>
<dbReference type="EnsemblPlants" id="ONIVA02G14890.1">
    <property type="protein sequence ID" value="ONIVA02G14890.1"/>
    <property type="gene ID" value="ONIVA02G14890"/>
</dbReference>
<accession>A0A0E0G5E9</accession>
<organism evidence="3">
    <name type="scientific">Oryza nivara</name>
    <name type="common">Indian wild rice</name>
    <name type="synonym">Oryza sativa f. spontanea</name>
    <dbReference type="NCBI Taxonomy" id="4536"/>
    <lineage>
        <taxon>Eukaryota</taxon>
        <taxon>Viridiplantae</taxon>
        <taxon>Streptophyta</taxon>
        <taxon>Embryophyta</taxon>
        <taxon>Tracheophyta</taxon>
        <taxon>Spermatophyta</taxon>
        <taxon>Magnoliopsida</taxon>
        <taxon>Liliopsida</taxon>
        <taxon>Poales</taxon>
        <taxon>Poaceae</taxon>
        <taxon>BOP clade</taxon>
        <taxon>Oryzoideae</taxon>
        <taxon>Oryzeae</taxon>
        <taxon>Oryzinae</taxon>
        <taxon>Oryza</taxon>
    </lineage>
</organism>
<keyword evidence="1" id="KW-0175">Coiled coil</keyword>
<feature type="compositionally biased region" description="Low complexity" evidence="2">
    <location>
        <begin position="1"/>
        <end position="18"/>
    </location>
</feature>
<dbReference type="Gramene" id="ONIVA02G14890.1">
    <property type="protein sequence ID" value="ONIVA02G14890.1"/>
    <property type="gene ID" value="ONIVA02G14890"/>
</dbReference>
<sequence length="178" mass="19452">MSSSWFHSSSSSSSSSSSTHHHHRHVVHHASTYFDGDDDEGDVKPAVTQQWRYDARAAASYGGGEDVKPAVVVKQPPLPRPRGRKLHGVRRWRPGRRGRCWAMASAPAVACFELQAKDKALAKAQGEISRLKAQLGSAKARELEEARQALEYERKLGTQVLKSDGAAAGASKRRRGGQ</sequence>
<evidence type="ECO:0000313" key="3">
    <source>
        <dbReference type="EnsemblPlants" id="ONIVA02G14890.1"/>
    </source>
</evidence>
<reference evidence="3" key="2">
    <citation type="submission" date="2018-04" db="EMBL/GenBank/DDBJ databases">
        <title>OnivRS2 (Oryza nivara Reference Sequence Version 2).</title>
        <authorList>
            <person name="Zhang J."/>
            <person name="Kudrna D."/>
            <person name="Lee S."/>
            <person name="Talag J."/>
            <person name="Rajasekar S."/>
            <person name="Welchert J."/>
            <person name="Hsing Y.-I."/>
            <person name="Wing R.A."/>
        </authorList>
    </citation>
    <scope>NUCLEOTIDE SEQUENCE [LARGE SCALE GENOMIC DNA]</scope>
    <source>
        <strain evidence="3">SL10</strain>
    </source>
</reference>
<dbReference type="Proteomes" id="UP000006591">
    <property type="component" value="Chromosome 2"/>
</dbReference>
<reference evidence="3" key="1">
    <citation type="submission" date="2015-04" db="UniProtKB">
        <authorList>
            <consortium name="EnsemblPlants"/>
        </authorList>
    </citation>
    <scope>IDENTIFICATION</scope>
    <source>
        <strain evidence="3">SL10</strain>
    </source>
</reference>
<evidence type="ECO:0000313" key="4">
    <source>
        <dbReference type="Proteomes" id="UP000006591"/>
    </source>
</evidence>
<feature type="region of interest" description="Disordered" evidence="2">
    <location>
        <begin position="1"/>
        <end position="41"/>
    </location>
</feature>